<evidence type="ECO:0000313" key="2">
    <source>
        <dbReference type="EMBL" id="MFC3640054.1"/>
    </source>
</evidence>
<comment type="caution">
    <text evidence="2">The sequence shown here is derived from an EMBL/GenBank/DDBJ whole genome shotgun (WGS) entry which is preliminary data.</text>
</comment>
<keyword evidence="1" id="KW-0812">Transmembrane</keyword>
<organism evidence="2 3">
    <name type="scientific">Camelimonas fluminis</name>
    <dbReference type="NCBI Taxonomy" id="1576911"/>
    <lineage>
        <taxon>Bacteria</taxon>
        <taxon>Pseudomonadati</taxon>
        <taxon>Pseudomonadota</taxon>
        <taxon>Alphaproteobacteria</taxon>
        <taxon>Hyphomicrobiales</taxon>
        <taxon>Chelatococcaceae</taxon>
        <taxon>Camelimonas</taxon>
    </lineage>
</organism>
<sequence length="98" mass="10528">MNFVPRIILALVAGVVVGGGFMAWDKHRGAEWVVSPQQIAAARADGQTGVQSRPGTVTVRPIRSETADVLPFKWGLYGVGAALVVFVATRQRKGERRA</sequence>
<feature type="transmembrane region" description="Helical" evidence="1">
    <location>
        <begin position="72"/>
        <end position="89"/>
    </location>
</feature>
<gene>
    <name evidence="2" type="ORF">ACFONL_22195</name>
</gene>
<keyword evidence="1" id="KW-1133">Transmembrane helix</keyword>
<feature type="transmembrane region" description="Helical" evidence="1">
    <location>
        <begin position="7"/>
        <end position="24"/>
    </location>
</feature>
<evidence type="ECO:0008006" key="4">
    <source>
        <dbReference type="Google" id="ProtNLM"/>
    </source>
</evidence>
<keyword evidence="1" id="KW-0472">Membrane</keyword>
<dbReference type="EMBL" id="JBHRYC010000113">
    <property type="protein sequence ID" value="MFC3640054.1"/>
    <property type="molecule type" value="Genomic_DNA"/>
</dbReference>
<dbReference type="RefSeq" id="WP_191319875.1">
    <property type="nucleotide sequence ID" value="NZ_BNCG01000011.1"/>
</dbReference>
<evidence type="ECO:0000313" key="3">
    <source>
        <dbReference type="Proteomes" id="UP001595704"/>
    </source>
</evidence>
<dbReference type="Proteomes" id="UP001595704">
    <property type="component" value="Unassembled WGS sequence"/>
</dbReference>
<accession>A0ABV7UMU6</accession>
<proteinExistence type="predicted"/>
<evidence type="ECO:0000256" key="1">
    <source>
        <dbReference type="SAM" id="Phobius"/>
    </source>
</evidence>
<reference evidence="3" key="1">
    <citation type="journal article" date="2019" name="Int. J. Syst. Evol. Microbiol.">
        <title>The Global Catalogue of Microorganisms (GCM) 10K type strain sequencing project: providing services to taxonomists for standard genome sequencing and annotation.</title>
        <authorList>
            <consortium name="The Broad Institute Genomics Platform"/>
            <consortium name="The Broad Institute Genome Sequencing Center for Infectious Disease"/>
            <person name="Wu L."/>
            <person name="Ma J."/>
        </authorList>
    </citation>
    <scope>NUCLEOTIDE SEQUENCE [LARGE SCALE GENOMIC DNA]</scope>
    <source>
        <strain evidence="3">KCTC 42282</strain>
    </source>
</reference>
<name>A0ABV7UMU6_9HYPH</name>
<protein>
    <recommendedName>
        <fullName evidence="4">Secreted protein</fullName>
    </recommendedName>
</protein>
<keyword evidence="3" id="KW-1185">Reference proteome</keyword>